<dbReference type="AlphaFoldDB" id="A0A6J7HVC7"/>
<evidence type="ECO:0000256" key="7">
    <source>
        <dbReference type="SAM" id="Phobius"/>
    </source>
</evidence>
<dbReference type="FunFam" id="1.10.287.130:FF:000001">
    <property type="entry name" value="Two-component sensor histidine kinase"/>
    <property type="match status" value="1"/>
</dbReference>
<dbReference type="GO" id="GO:0000155">
    <property type="term" value="F:phosphorelay sensor kinase activity"/>
    <property type="evidence" value="ECO:0007669"/>
    <property type="project" value="InterPro"/>
</dbReference>
<evidence type="ECO:0000256" key="5">
    <source>
        <dbReference type="ARBA" id="ARBA00022777"/>
    </source>
</evidence>
<dbReference type="PROSITE" id="PS50109">
    <property type="entry name" value="HIS_KIN"/>
    <property type="match status" value="1"/>
</dbReference>
<feature type="transmembrane region" description="Helical" evidence="7">
    <location>
        <begin position="7"/>
        <end position="28"/>
    </location>
</feature>
<dbReference type="CDD" id="cd00075">
    <property type="entry name" value="HATPase"/>
    <property type="match status" value="1"/>
</dbReference>
<dbReference type="PANTHER" id="PTHR45453:SF1">
    <property type="entry name" value="PHOSPHATE REGULON SENSOR PROTEIN PHOR"/>
    <property type="match status" value="1"/>
</dbReference>
<sequence length="383" mass="42389">MKSKNKQFLATIIVTSVLSLIIGGFAIWSTYQNEISLIDSDLETIVLGVHKSPNDPISAALLSAEENSFDVTVAFISASGEIATLRDSKTASLDSPNQLRIRYIPLENSERLIIAESIVDIQKSLKDNIWRLLIFVLIANSLASFASLLINRSGALVLERAHREKMQEFLGDAAHELRTPLTVVKGYTELLRDGKLGEDRQKVAFERLNSEIARMQALINDLLVLAELGEKKNLEYSLLDLSSLMRENVRDFQVLSPNHQVKLNIEEDITFKGSREHLQRMLSNALTNIRVHTPENTPVRVSLMSGKSIKLIIEDGGPGLPGHYYGEKVRSLERFDRSRSRETGGSGLGLSIISAVVAQHGGTLSLRKSELGGLAIEVQLPRT</sequence>
<dbReference type="Pfam" id="PF02518">
    <property type="entry name" value="HATPase_c"/>
    <property type="match status" value="1"/>
</dbReference>
<comment type="catalytic activity">
    <reaction evidence="1">
        <text>ATP + protein L-histidine = ADP + protein N-phospho-L-histidine.</text>
        <dbReference type="EC" id="2.7.13.3"/>
    </reaction>
</comment>
<evidence type="ECO:0000256" key="3">
    <source>
        <dbReference type="ARBA" id="ARBA00022553"/>
    </source>
</evidence>
<dbReference type="PRINTS" id="PR00344">
    <property type="entry name" value="BCTRLSENSOR"/>
</dbReference>
<keyword evidence="5" id="KW-0418">Kinase</keyword>
<accession>A0A6J7HVC7</accession>
<dbReference type="Gene3D" id="3.30.565.10">
    <property type="entry name" value="Histidine kinase-like ATPase, C-terminal domain"/>
    <property type="match status" value="1"/>
</dbReference>
<keyword evidence="3" id="KW-0597">Phosphoprotein</keyword>
<dbReference type="SUPFAM" id="SSF55874">
    <property type="entry name" value="ATPase domain of HSP90 chaperone/DNA topoisomerase II/histidine kinase"/>
    <property type="match status" value="1"/>
</dbReference>
<feature type="transmembrane region" description="Helical" evidence="7">
    <location>
        <begin position="129"/>
        <end position="150"/>
    </location>
</feature>
<keyword evidence="7" id="KW-0812">Transmembrane</keyword>
<dbReference type="SUPFAM" id="SSF47384">
    <property type="entry name" value="Homodimeric domain of signal transducing histidine kinase"/>
    <property type="match status" value="1"/>
</dbReference>
<dbReference type="SMART" id="SM00388">
    <property type="entry name" value="HisKA"/>
    <property type="match status" value="1"/>
</dbReference>
<proteinExistence type="predicted"/>
<dbReference type="CDD" id="cd00082">
    <property type="entry name" value="HisKA"/>
    <property type="match status" value="1"/>
</dbReference>
<dbReference type="Gene3D" id="1.10.287.130">
    <property type="match status" value="1"/>
</dbReference>
<keyword evidence="7" id="KW-0472">Membrane</keyword>
<feature type="domain" description="Histidine kinase" evidence="8">
    <location>
        <begin position="172"/>
        <end position="383"/>
    </location>
</feature>
<dbReference type="EMBL" id="CAFBMZ010000017">
    <property type="protein sequence ID" value="CAB4920635.1"/>
    <property type="molecule type" value="Genomic_DNA"/>
</dbReference>
<dbReference type="Pfam" id="PF00512">
    <property type="entry name" value="HisKA"/>
    <property type="match status" value="1"/>
</dbReference>
<dbReference type="InterPro" id="IPR003594">
    <property type="entry name" value="HATPase_dom"/>
</dbReference>
<organism evidence="9">
    <name type="scientific">freshwater metagenome</name>
    <dbReference type="NCBI Taxonomy" id="449393"/>
    <lineage>
        <taxon>unclassified sequences</taxon>
        <taxon>metagenomes</taxon>
        <taxon>ecological metagenomes</taxon>
    </lineage>
</organism>
<keyword evidence="7" id="KW-1133">Transmembrane helix</keyword>
<reference evidence="9" key="1">
    <citation type="submission" date="2020-05" db="EMBL/GenBank/DDBJ databases">
        <authorList>
            <person name="Chiriac C."/>
            <person name="Salcher M."/>
            <person name="Ghai R."/>
            <person name="Kavagutti S V."/>
        </authorList>
    </citation>
    <scope>NUCLEOTIDE SEQUENCE</scope>
</reference>
<evidence type="ECO:0000256" key="1">
    <source>
        <dbReference type="ARBA" id="ARBA00000085"/>
    </source>
</evidence>
<evidence type="ECO:0000256" key="2">
    <source>
        <dbReference type="ARBA" id="ARBA00012438"/>
    </source>
</evidence>
<evidence type="ECO:0000313" key="9">
    <source>
        <dbReference type="EMBL" id="CAB4920635.1"/>
    </source>
</evidence>
<dbReference type="InterPro" id="IPR036890">
    <property type="entry name" value="HATPase_C_sf"/>
</dbReference>
<dbReference type="InterPro" id="IPR004358">
    <property type="entry name" value="Sig_transdc_His_kin-like_C"/>
</dbReference>
<dbReference type="InterPro" id="IPR036097">
    <property type="entry name" value="HisK_dim/P_sf"/>
</dbReference>
<dbReference type="PANTHER" id="PTHR45453">
    <property type="entry name" value="PHOSPHATE REGULON SENSOR PROTEIN PHOR"/>
    <property type="match status" value="1"/>
</dbReference>
<evidence type="ECO:0000256" key="6">
    <source>
        <dbReference type="ARBA" id="ARBA00023012"/>
    </source>
</evidence>
<protein>
    <recommendedName>
        <fullName evidence="2">histidine kinase</fullName>
        <ecNumber evidence="2">2.7.13.3</ecNumber>
    </recommendedName>
</protein>
<gene>
    <name evidence="9" type="ORF">UFOPK3684_00378</name>
</gene>
<evidence type="ECO:0000256" key="4">
    <source>
        <dbReference type="ARBA" id="ARBA00022679"/>
    </source>
</evidence>
<dbReference type="InterPro" id="IPR003661">
    <property type="entry name" value="HisK_dim/P_dom"/>
</dbReference>
<dbReference type="EC" id="2.7.13.3" evidence="2"/>
<name>A0A6J7HVC7_9ZZZZ</name>
<dbReference type="GO" id="GO:0005886">
    <property type="term" value="C:plasma membrane"/>
    <property type="evidence" value="ECO:0007669"/>
    <property type="project" value="TreeGrafter"/>
</dbReference>
<evidence type="ECO:0000259" key="8">
    <source>
        <dbReference type="PROSITE" id="PS50109"/>
    </source>
</evidence>
<dbReference type="GO" id="GO:0016036">
    <property type="term" value="P:cellular response to phosphate starvation"/>
    <property type="evidence" value="ECO:0007669"/>
    <property type="project" value="TreeGrafter"/>
</dbReference>
<keyword evidence="4" id="KW-0808">Transferase</keyword>
<dbReference type="InterPro" id="IPR050351">
    <property type="entry name" value="BphY/WalK/GraS-like"/>
</dbReference>
<keyword evidence="6" id="KW-0902">Two-component regulatory system</keyword>
<dbReference type="SMART" id="SM00387">
    <property type="entry name" value="HATPase_c"/>
    <property type="match status" value="1"/>
</dbReference>
<dbReference type="InterPro" id="IPR005467">
    <property type="entry name" value="His_kinase_dom"/>
</dbReference>
<dbReference type="GO" id="GO:0004721">
    <property type="term" value="F:phosphoprotein phosphatase activity"/>
    <property type="evidence" value="ECO:0007669"/>
    <property type="project" value="TreeGrafter"/>
</dbReference>